<gene>
    <name evidence="1" type="ORF">J2Z83_002423</name>
</gene>
<dbReference type="EMBL" id="JAGGKX010000012">
    <property type="protein sequence ID" value="MBP1970305.1"/>
    <property type="molecule type" value="Genomic_DNA"/>
</dbReference>
<keyword evidence="2" id="KW-1185">Reference proteome</keyword>
<name>A0ABS4IHA9_9BACI</name>
<dbReference type="Proteomes" id="UP001519345">
    <property type="component" value="Unassembled WGS sequence"/>
</dbReference>
<protein>
    <submittedName>
        <fullName evidence="1">Uncharacterized protein</fullName>
    </submittedName>
</protein>
<reference evidence="1 2" key="1">
    <citation type="submission" date="2021-03" db="EMBL/GenBank/DDBJ databases">
        <title>Genomic Encyclopedia of Type Strains, Phase IV (KMG-IV): sequencing the most valuable type-strain genomes for metagenomic binning, comparative biology and taxonomic classification.</title>
        <authorList>
            <person name="Goeker M."/>
        </authorList>
    </citation>
    <scope>NUCLEOTIDE SEQUENCE [LARGE SCALE GENOMIC DNA]</scope>
    <source>
        <strain evidence="1 2">DSM 25609</strain>
    </source>
</reference>
<comment type="caution">
    <text evidence="1">The sequence shown here is derived from an EMBL/GenBank/DDBJ whole genome shotgun (WGS) entry which is preliminary data.</text>
</comment>
<proteinExistence type="predicted"/>
<organism evidence="1 2">
    <name type="scientific">Virgibacillus natechei</name>
    <dbReference type="NCBI Taxonomy" id="1216297"/>
    <lineage>
        <taxon>Bacteria</taxon>
        <taxon>Bacillati</taxon>
        <taxon>Bacillota</taxon>
        <taxon>Bacilli</taxon>
        <taxon>Bacillales</taxon>
        <taxon>Bacillaceae</taxon>
        <taxon>Virgibacillus</taxon>
    </lineage>
</organism>
<evidence type="ECO:0000313" key="1">
    <source>
        <dbReference type="EMBL" id="MBP1970305.1"/>
    </source>
</evidence>
<evidence type="ECO:0000313" key="2">
    <source>
        <dbReference type="Proteomes" id="UP001519345"/>
    </source>
</evidence>
<dbReference type="RefSeq" id="WP_209463444.1">
    <property type="nucleotide sequence ID" value="NZ_CP110224.1"/>
</dbReference>
<accession>A0ABS4IHA9</accession>
<sequence length="68" mass="8161">MNTIDYDYHTLLTKFKPKIKKSLNQTDYQKREELEQELKLKLYEKMPVIQNLEAPGLIEFLGLINFDK</sequence>